<accession>A0ABD5EDP3</accession>
<evidence type="ECO:0000256" key="3">
    <source>
        <dbReference type="ARBA" id="ARBA00023163"/>
    </source>
</evidence>
<keyword evidence="1" id="KW-0805">Transcription regulation</keyword>
<dbReference type="InterPro" id="IPR009057">
    <property type="entry name" value="Homeodomain-like_sf"/>
</dbReference>
<dbReference type="InterPro" id="IPR036271">
    <property type="entry name" value="Tet_transcr_reg_TetR-rel_C_sf"/>
</dbReference>
<keyword evidence="3" id="KW-0804">Transcription</keyword>
<dbReference type="PANTHER" id="PTHR47506">
    <property type="entry name" value="TRANSCRIPTIONAL REGULATORY PROTEIN"/>
    <property type="match status" value="1"/>
</dbReference>
<dbReference type="Pfam" id="PF00440">
    <property type="entry name" value="TetR_N"/>
    <property type="match status" value="1"/>
</dbReference>
<dbReference type="EMBL" id="JAVRER010000082">
    <property type="protein sequence ID" value="MDT0419504.1"/>
    <property type="molecule type" value="Genomic_DNA"/>
</dbReference>
<protein>
    <submittedName>
        <fullName evidence="6">ScbR family autoregulator-binding transcription factor</fullName>
    </submittedName>
</protein>
<gene>
    <name evidence="6" type="ORF">RM574_28930</name>
</gene>
<feature type="DNA-binding region" description="H-T-H motif" evidence="4">
    <location>
        <begin position="33"/>
        <end position="52"/>
    </location>
</feature>
<dbReference type="SUPFAM" id="SSF48498">
    <property type="entry name" value="Tetracyclin repressor-like, C-terminal domain"/>
    <property type="match status" value="1"/>
</dbReference>
<feature type="domain" description="HTH tetR-type" evidence="5">
    <location>
        <begin position="10"/>
        <end position="70"/>
    </location>
</feature>
<evidence type="ECO:0000256" key="1">
    <source>
        <dbReference type="ARBA" id="ARBA00023015"/>
    </source>
</evidence>
<evidence type="ECO:0000256" key="2">
    <source>
        <dbReference type="ARBA" id="ARBA00023125"/>
    </source>
</evidence>
<keyword evidence="2 4" id="KW-0238">DNA-binding</keyword>
<dbReference type="InterPro" id="IPR047923">
    <property type="entry name" value="ArpA-like"/>
</dbReference>
<evidence type="ECO:0000313" key="6">
    <source>
        <dbReference type="EMBL" id="MDT0419504.1"/>
    </source>
</evidence>
<dbReference type="PROSITE" id="PS50977">
    <property type="entry name" value="HTH_TETR_2"/>
    <property type="match status" value="1"/>
</dbReference>
<dbReference type="InterPro" id="IPR054126">
    <property type="entry name" value="CprB_TetR_C"/>
</dbReference>
<proteinExistence type="predicted"/>
<dbReference type="Gene3D" id="1.10.357.10">
    <property type="entry name" value="Tetracycline Repressor, domain 2"/>
    <property type="match status" value="1"/>
</dbReference>
<dbReference type="GO" id="GO:0003677">
    <property type="term" value="F:DNA binding"/>
    <property type="evidence" value="ECO:0007669"/>
    <property type="project" value="UniProtKB-UniRule"/>
</dbReference>
<dbReference type="Pfam" id="PF21935">
    <property type="entry name" value="TetR_C_45"/>
    <property type="match status" value="1"/>
</dbReference>
<evidence type="ECO:0000256" key="4">
    <source>
        <dbReference type="PROSITE-ProRule" id="PRU00335"/>
    </source>
</evidence>
<dbReference type="NCBIfam" id="NF041196">
    <property type="entry name" value="ScbR_bind_reg"/>
    <property type="match status" value="1"/>
</dbReference>
<evidence type="ECO:0000313" key="7">
    <source>
        <dbReference type="Proteomes" id="UP001183607"/>
    </source>
</evidence>
<reference evidence="7" key="1">
    <citation type="submission" date="2023-07" db="EMBL/GenBank/DDBJ databases">
        <title>30 novel species of actinomycetes from the DSMZ collection.</title>
        <authorList>
            <person name="Nouioui I."/>
        </authorList>
    </citation>
    <scope>NUCLEOTIDE SEQUENCE [LARGE SCALE GENOMIC DNA]</scope>
    <source>
        <strain evidence="7">DSM 41982</strain>
    </source>
</reference>
<dbReference type="PANTHER" id="PTHR47506:SF1">
    <property type="entry name" value="HTH-TYPE TRANSCRIPTIONAL REGULATOR YJDC"/>
    <property type="match status" value="1"/>
</dbReference>
<dbReference type="InterPro" id="IPR001647">
    <property type="entry name" value="HTH_TetR"/>
</dbReference>
<organism evidence="6 7">
    <name type="scientific">Streptomyces evansiae</name>
    <dbReference type="NCBI Taxonomy" id="3075535"/>
    <lineage>
        <taxon>Bacteria</taxon>
        <taxon>Bacillati</taxon>
        <taxon>Actinomycetota</taxon>
        <taxon>Actinomycetes</taxon>
        <taxon>Kitasatosporales</taxon>
        <taxon>Streptomycetaceae</taxon>
        <taxon>Streptomyces</taxon>
    </lineage>
</organism>
<dbReference type="SUPFAM" id="SSF46689">
    <property type="entry name" value="Homeodomain-like"/>
    <property type="match status" value="1"/>
</dbReference>
<dbReference type="Proteomes" id="UP001183607">
    <property type="component" value="Unassembled WGS sequence"/>
</dbReference>
<sequence length="238" mass="25640">MDSTLQERAQATRRKVLEAAADLFATRGYAATSINDISARSGRTSGAVYFHYTNKEGVALAVVRDRFADWGHLRSRYTARDVCPLENLVGLSFAVAGSLADDPVARAGARLWAERATIAAPLPDPFGAWTFCATRLLARARQRGTLSSGVSPARTAPALVRAFYGVSVLTAPLGAHEGAGSGRGAGEGRWRGQIVGERLYEWWRLVLPALYVRRGDPGLLERAARAAVEPDHPLAERA</sequence>
<comment type="caution">
    <text evidence="6">The sequence shown here is derived from an EMBL/GenBank/DDBJ whole genome shotgun (WGS) entry which is preliminary data.</text>
</comment>
<name>A0ABD5EDP3_9ACTN</name>
<dbReference type="AlphaFoldDB" id="A0ABD5EDP3"/>
<evidence type="ECO:0000259" key="5">
    <source>
        <dbReference type="PROSITE" id="PS50977"/>
    </source>
</evidence>
<dbReference type="PRINTS" id="PR00455">
    <property type="entry name" value="HTHTETR"/>
</dbReference>